<keyword evidence="2 9" id="KW-0813">Transport</keyword>
<dbReference type="AlphaFoldDB" id="A0A7M1T2A5"/>
<keyword evidence="6 9" id="KW-0406">Ion transport</keyword>
<evidence type="ECO:0000256" key="8">
    <source>
        <dbReference type="ARBA" id="ARBA00023303"/>
    </source>
</evidence>
<dbReference type="GO" id="GO:0008381">
    <property type="term" value="F:mechanosensitive monoatomic ion channel activity"/>
    <property type="evidence" value="ECO:0007669"/>
    <property type="project" value="UniProtKB-UniRule"/>
</dbReference>
<evidence type="ECO:0000256" key="1">
    <source>
        <dbReference type="ARBA" id="ARBA00004141"/>
    </source>
</evidence>
<reference evidence="10 11" key="1">
    <citation type="submission" date="2020-10" db="EMBL/GenBank/DDBJ databases">
        <title>Complete genome of Cruoricapor ignavus strain M1214 isolated from the blood culture of a febrile patient.</title>
        <authorList>
            <person name="Guglielmino C.J.D."/>
        </authorList>
    </citation>
    <scope>NUCLEOTIDE SEQUENCE [LARGE SCALE GENOMIC DNA]</scope>
    <source>
        <strain evidence="10 11">M1214</strain>
    </source>
</reference>
<dbReference type="KEGG" id="civ:IMZ16_00120"/>
<keyword evidence="5 9" id="KW-1133">Transmembrane helix</keyword>
<dbReference type="EMBL" id="CP063145">
    <property type="protein sequence ID" value="QOR73891.1"/>
    <property type="molecule type" value="Genomic_DNA"/>
</dbReference>
<dbReference type="GO" id="GO:0005886">
    <property type="term" value="C:plasma membrane"/>
    <property type="evidence" value="ECO:0007669"/>
    <property type="project" value="UniProtKB-SubCell"/>
</dbReference>
<evidence type="ECO:0000313" key="11">
    <source>
        <dbReference type="Proteomes" id="UP000593605"/>
    </source>
</evidence>
<keyword evidence="3 9" id="KW-1003">Cell membrane</keyword>
<protein>
    <recommendedName>
        <fullName evidence="9">Large-conductance mechanosensitive channel</fullName>
    </recommendedName>
</protein>
<evidence type="ECO:0000256" key="2">
    <source>
        <dbReference type="ARBA" id="ARBA00022448"/>
    </source>
</evidence>
<sequence length="124" mass="13631">MGFIQEFKEFAFKGNAIDLAVGVIIGGAFGSIVNSLVEDVITPLLLNPVLETAGVANIEQWQVNGVYWGKFIAAVISFLMIALVLFWLIKAANKIAKPTEETPAPSNEESLLMEIRDELRKRPL</sequence>
<dbReference type="SUPFAM" id="SSF81330">
    <property type="entry name" value="Gated mechanosensitive channel"/>
    <property type="match status" value="1"/>
</dbReference>
<dbReference type="PANTHER" id="PTHR30266:SF2">
    <property type="entry name" value="LARGE-CONDUCTANCE MECHANOSENSITIVE CHANNEL"/>
    <property type="match status" value="1"/>
</dbReference>
<dbReference type="NCBIfam" id="TIGR00220">
    <property type="entry name" value="mscL"/>
    <property type="match status" value="1"/>
</dbReference>
<dbReference type="Pfam" id="PF01741">
    <property type="entry name" value="MscL"/>
    <property type="match status" value="1"/>
</dbReference>
<dbReference type="HAMAP" id="MF_00115">
    <property type="entry name" value="MscL"/>
    <property type="match status" value="1"/>
</dbReference>
<dbReference type="PRINTS" id="PR01264">
    <property type="entry name" value="MECHCHANNEL"/>
</dbReference>
<name>A0A7M1T2A5_9FLAO</name>
<feature type="transmembrane region" description="Helical" evidence="9">
    <location>
        <begin position="67"/>
        <end position="89"/>
    </location>
</feature>
<evidence type="ECO:0000256" key="7">
    <source>
        <dbReference type="ARBA" id="ARBA00023136"/>
    </source>
</evidence>
<accession>A0A7M1T2A5</accession>
<dbReference type="Proteomes" id="UP000593605">
    <property type="component" value="Chromosome"/>
</dbReference>
<dbReference type="RefSeq" id="WP_193439981.1">
    <property type="nucleotide sequence ID" value="NZ_CP063145.1"/>
</dbReference>
<dbReference type="InterPro" id="IPR001185">
    <property type="entry name" value="MS_channel"/>
</dbReference>
<keyword evidence="4 9" id="KW-0812">Transmembrane</keyword>
<evidence type="ECO:0000256" key="6">
    <source>
        <dbReference type="ARBA" id="ARBA00023065"/>
    </source>
</evidence>
<organism evidence="10 11">
    <name type="scientific">Cruoricaptor ignavus</name>
    <dbReference type="NCBI Taxonomy" id="1118202"/>
    <lineage>
        <taxon>Bacteria</taxon>
        <taxon>Pseudomonadati</taxon>
        <taxon>Bacteroidota</taxon>
        <taxon>Flavobacteriia</taxon>
        <taxon>Flavobacteriales</taxon>
        <taxon>Weeksellaceae</taxon>
        <taxon>Cruoricaptor</taxon>
    </lineage>
</organism>
<comment type="function">
    <text evidence="9">Channel that opens in response to stretch forces in the membrane lipid bilayer. May participate in the regulation of osmotic pressure changes within the cell.</text>
</comment>
<proteinExistence type="inferred from homology"/>
<comment type="similarity">
    <text evidence="9">Belongs to the MscL family.</text>
</comment>
<evidence type="ECO:0000256" key="5">
    <source>
        <dbReference type="ARBA" id="ARBA00022989"/>
    </source>
</evidence>
<dbReference type="InterPro" id="IPR037673">
    <property type="entry name" value="MSC/AndL"/>
</dbReference>
<dbReference type="InterPro" id="IPR036019">
    <property type="entry name" value="MscL_channel"/>
</dbReference>
<comment type="subunit">
    <text evidence="9">Homopentamer.</text>
</comment>
<evidence type="ECO:0000313" key="10">
    <source>
        <dbReference type="EMBL" id="QOR73891.1"/>
    </source>
</evidence>
<feature type="transmembrane region" description="Helical" evidence="9">
    <location>
        <begin position="16"/>
        <end position="37"/>
    </location>
</feature>
<gene>
    <name evidence="9 10" type="primary">mscL</name>
    <name evidence="10" type="ORF">IMZ16_00120</name>
</gene>
<evidence type="ECO:0000256" key="4">
    <source>
        <dbReference type="ARBA" id="ARBA00022692"/>
    </source>
</evidence>
<keyword evidence="8 9" id="KW-0407">Ion channel</keyword>
<evidence type="ECO:0000256" key="3">
    <source>
        <dbReference type="ARBA" id="ARBA00022475"/>
    </source>
</evidence>
<evidence type="ECO:0000256" key="9">
    <source>
        <dbReference type="HAMAP-Rule" id="MF_00115"/>
    </source>
</evidence>
<dbReference type="Gene3D" id="1.10.1200.120">
    <property type="entry name" value="Large-conductance mechanosensitive channel, MscL, domain 1"/>
    <property type="match status" value="1"/>
</dbReference>
<keyword evidence="7 9" id="KW-0472">Membrane</keyword>
<comment type="subcellular location">
    <subcellularLocation>
        <location evidence="9">Cell membrane</location>
        <topology evidence="9">Multi-pass membrane protein</topology>
    </subcellularLocation>
    <subcellularLocation>
        <location evidence="1">Membrane</location>
        <topology evidence="1">Multi-pass membrane protein</topology>
    </subcellularLocation>
</comment>
<dbReference type="PANTHER" id="PTHR30266">
    <property type="entry name" value="MECHANOSENSITIVE CHANNEL MSCL"/>
    <property type="match status" value="1"/>
</dbReference>